<evidence type="ECO:0000313" key="2">
    <source>
        <dbReference type="Proteomes" id="UP000814140"/>
    </source>
</evidence>
<reference evidence="1" key="2">
    <citation type="journal article" date="2022" name="New Phytol.">
        <title>Evolutionary transition to the ectomycorrhizal habit in the genomes of a hyperdiverse lineage of mushroom-forming fungi.</title>
        <authorList>
            <person name="Looney B."/>
            <person name="Miyauchi S."/>
            <person name="Morin E."/>
            <person name="Drula E."/>
            <person name="Courty P.E."/>
            <person name="Kohler A."/>
            <person name="Kuo A."/>
            <person name="LaButti K."/>
            <person name="Pangilinan J."/>
            <person name="Lipzen A."/>
            <person name="Riley R."/>
            <person name="Andreopoulos W."/>
            <person name="He G."/>
            <person name="Johnson J."/>
            <person name="Nolan M."/>
            <person name="Tritt A."/>
            <person name="Barry K.W."/>
            <person name="Grigoriev I.V."/>
            <person name="Nagy L.G."/>
            <person name="Hibbett D."/>
            <person name="Henrissat B."/>
            <person name="Matheny P.B."/>
            <person name="Labbe J."/>
            <person name="Martin F.M."/>
        </authorList>
    </citation>
    <scope>NUCLEOTIDE SEQUENCE</scope>
    <source>
        <strain evidence="1">HHB10654</strain>
    </source>
</reference>
<keyword evidence="2" id="KW-1185">Reference proteome</keyword>
<dbReference type="Proteomes" id="UP000814140">
    <property type="component" value="Unassembled WGS sequence"/>
</dbReference>
<reference evidence="1" key="1">
    <citation type="submission" date="2021-03" db="EMBL/GenBank/DDBJ databases">
        <authorList>
            <consortium name="DOE Joint Genome Institute"/>
            <person name="Ahrendt S."/>
            <person name="Looney B.P."/>
            <person name="Miyauchi S."/>
            <person name="Morin E."/>
            <person name="Drula E."/>
            <person name="Courty P.E."/>
            <person name="Chicoki N."/>
            <person name="Fauchery L."/>
            <person name="Kohler A."/>
            <person name="Kuo A."/>
            <person name="Labutti K."/>
            <person name="Pangilinan J."/>
            <person name="Lipzen A."/>
            <person name="Riley R."/>
            <person name="Andreopoulos W."/>
            <person name="He G."/>
            <person name="Johnson J."/>
            <person name="Barry K.W."/>
            <person name="Grigoriev I.V."/>
            <person name="Nagy L."/>
            <person name="Hibbett D."/>
            <person name="Henrissat B."/>
            <person name="Matheny P.B."/>
            <person name="Labbe J."/>
            <person name="Martin F."/>
        </authorList>
    </citation>
    <scope>NUCLEOTIDE SEQUENCE</scope>
    <source>
        <strain evidence="1">HHB10654</strain>
    </source>
</reference>
<dbReference type="EMBL" id="MU277195">
    <property type="protein sequence ID" value="KAI0065649.1"/>
    <property type="molecule type" value="Genomic_DNA"/>
</dbReference>
<gene>
    <name evidence="1" type="ORF">BV25DRAFT_1772692</name>
</gene>
<organism evidence="1 2">
    <name type="scientific">Artomyces pyxidatus</name>
    <dbReference type="NCBI Taxonomy" id="48021"/>
    <lineage>
        <taxon>Eukaryota</taxon>
        <taxon>Fungi</taxon>
        <taxon>Dikarya</taxon>
        <taxon>Basidiomycota</taxon>
        <taxon>Agaricomycotina</taxon>
        <taxon>Agaricomycetes</taxon>
        <taxon>Russulales</taxon>
        <taxon>Auriscalpiaceae</taxon>
        <taxon>Artomyces</taxon>
    </lineage>
</organism>
<protein>
    <submittedName>
        <fullName evidence="1">Uncharacterized protein</fullName>
    </submittedName>
</protein>
<feature type="non-terminal residue" evidence="1">
    <location>
        <position position="1"/>
    </location>
</feature>
<comment type="caution">
    <text evidence="1">The sequence shown here is derived from an EMBL/GenBank/DDBJ whole genome shotgun (WGS) entry which is preliminary data.</text>
</comment>
<evidence type="ECO:0000313" key="1">
    <source>
        <dbReference type="EMBL" id="KAI0065649.1"/>
    </source>
</evidence>
<feature type="non-terminal residue" evidence="1">
    <location>
        <position position="76"/>
    </location>
</feature>
<name>A0ACB8T9Q9_9AGAM</name>
<proteinExistence type="predicted"/>
<accession>A0ACB8T9Q9</accession>
<sequence length="76" mass="8574">FSTIYWAAKSLRYNLPTMQDLYLMVALQGHNALFTRNTASSLQFELALTKFIFVAAPSAKTILCLELTHVMVADVY</sequence>